<dbReference type="RefSeq" id="WP_345656595.1">
    <property type="nucleotide sequence ID" value="NZ_BAABKB010000031.1"/>
</dbReference>
<keyword evidence="1" id="KW-0812">Transmembrane</keyword>
<accession>A0ABP9JG70</accession>
<reference evidence="3" key="1">
    <citation type="journal article" date="2019" name="Int. J. Syst. Evol. Microbiol.">
        <title>The Global Catalogue of Microorganisms (GCM) 10K type strain sequencing project: providing services to taxonomists for standard genome sequencing and annotation.</title>
        <authorList>
            <consortium name="The Broad Institute Genomics Platform"/>
            <consortium name="The Broad Institute Genome Sequencing Center for Infectious Disease"/>
            <person name="Wu L."/>
            <person name="Ma J."/>
        </authorList>
    </citation>
    <scope>NUCLEOTIDE SEQUENCE [LARGE SCALE GENOMIC DNA]</scope>
    <source>
        <strain evidence="3">JCM 18409</strain>
    </source>
</reference>
<name>A0ABP9JG70_9ACTN</name>
<keyword evidence="1" id="KW-0472">Membrane</keyword>
<dbReference type="EMBL" id="BAABKB010000031">
    <property type="protein sequence ID" value="GAA5029240.1"/>
    <property type="molecule type" value="Genomic_DNA"/>
</dbReference>
<comment type="caution">
    <text evidence="2">The sequence shown here is derived from an EMBL/GenBank/DDBJ whole genome shotgun (WGS) entry which is preliminary data.</text>
</comment>
<sequence length="106" mass="11437">MDQGDAAVWAAGLGIAGTLAGVLGGAYVQAGAGRKQVLDQETVDVRHRLREERRLAFAAVLDRCDEVVSALGTIIAARVQPDWCDEDNHRELWALANEALKPFNVP</sequence>
<evidence type="ECO:0000313" key="2">
    <source>
        <dbReference type="EMBL" id="GAA5029240.1"/>
    </source>
</evidence>
<protein>
    <submittedName>
        <fullName evidence="2">Uncharacterized protein</fullName>
    </submittedName>
</protein>
<evidence type="ECO:0000256" key="1">
    <source>
        <dbReference type="SAM" id="Phobius"/>
    </source>
</evidence>
<evidence type="ECO:0000313" key="3">
    <source>
        <dbReference type="Proteomes" id="UP001501759"/>
    </source>
</evidence>
<proteinExistence type="predicted"/>
<organism evidence="2 3">
    <name type="scientific">Streptomyces siamensis</name>
    <dbReference type="NCBI Taxonomy" id="1274986"/>
    <lineage>
        <taxon>Bacteria</taxon>
        <taxon>Bacillati</taxon>
        <taxon>Actinomycetota</taxon>
        <taxon>Actinomycetes</taxon>
        <taxon>Kitasatosporales</taxon>
        <taxon>Streptomycetaceae</taxon>
        <taxon>Streptomyces</taxon>
    </lineage>
</organism>
<dbReference type="Proteomes" id="UP001501759">
    <property type="component" value="Unassembled WGS sequence"/>
</dbReference>
<gene>
    <name evidence="2" type="ORF">GCM10023335_68090</name>
</gene>
<keyword evidence="1" id="KW-1133">Transmembrane helix</keyword>
<feature type="transmembrane region" description="Helical" evidence="1">
    <location>
        <begin position="6"/>
        <end position="28"/>
    </location>
</feature>
<keyword evidence="3" id="KW-1185">Reference proteome</keyword>